<evidence type="ECO:0000313" key="2">
    <source>
        <dbReference type="Proteomes" id="UP000001396"/>
    </source>
</evidence>
<name>D3BLS0_HETP5</name>
<dbReference type="InParanoid" id="D3BLS0"/>
<sequence>MKRKHQNSISSDDNEALLQLSMSIDDRNDQKQTIVLPSGESITKEQLLSKLIDLHPNTDAYCKLALILINDNRSSIILLSDCDPTYFLAYYKLAMTLPGGESITLNNGQSMTEQ</sequence>
<proteinExistence type="predicted"/>
<dbReference type="AlphaFoldDB" id="D3BLS0"/>
<organism evidence="1 2">
    <name type="scientific">Heterostelium pallidum (strain ATCC 26659 / Pp 5 / PN500)</name>
    <name type="common">Cellular slime mold</name>
    <name type="synonym">Polysphondylium pallidum</name>
    <dbReference type="NCBI Taxonomy" id="670386"/>
    <lineage>
        <taxon>Eukaryota</taxon>
        <taxon>Amoebozoa</taxon>
        <taxon>Evosea</taxon>
        <taxon>Eumycetozoa</taxon>
        <taxon>Dictyostelia</taxon>
        <taxon>Acytosteliales</taxon>
        <taxon>Acytosteliaceae</taxon>
        <taxon>Heterostelium</taxon>
    </lineage>
</organism>
<protein>
    <submittedName>
        <fullName evidence="1">Uncharacterized protein</fullName>
    </submittedName>
</protein>
<dbReference type="RefSeq" id="XP_020429649.1">
    <property type="nucleotide sequence ID" value="XM_020582868.1"/>
</dbReference>
<dbReference type="Proteomes" id="UP000001396">
    <property type="component" value="Unassembled WGS sequence"/>
</dbReference>
<dbReference type="EMBL" id="ADBJ01000042">
    <property type="protein sequence ID" value="EFA77521.1"/>
    <property type="molecule type" value="Genomic_DNA"/>
</dbReference>
<comment type="caution">
    <text evidence="1">The sequence shown here is derived from an EMBL/GenBank/DDBJ whole genome shotgun (WGS) entry which is preliminary data.</text>
</comment>
<gene>
    <name evidence="1" type="ORF">PPL_12124</name>
</gene>
<accession>D3BLS0</accession>
<evidence type="ECO:0000313" key="1">
    <source>
        <dbReference type="EMBL" id="EFA77521.1"/>
    </source>
</evidence>
<dbReference type="GeneID" id="31367591"/>
<reference evidence="1 2" key="1">
    <citation type="journal article" date="2011" name="Genome Res.">
        <title>Phylogeny-wide analysis of social amoeba genomes highlights ancient origins for complex intercellular communication.</title>
        <authorList>
            <person name="Heidel A.J."/>
            <person name="Lawal H.M."/>
            <person name="Felder M."/>
            <person name="Schilde C."/>
            <person name="Helps N.R."/>
            <person name="Tunggal B."/>
            <person name="Rivero F."/>
            <person name="John U."/>
            <person name="Schleicher M."/>
            <person name="Eichinger L."/>
            <person name="Platzer M."/>
            <person name="Noegel A.A."/>
            <person name="Schaap P."/>
            <person name="Gloeckner G."/>
        </authorList>
    </citation>
    <scope>NUCLEOTIDE SEQUENCE [LARGE SCALE GENOMIC DNA]</scope>
    <source>
        <strain evidence="2">ATCC 26659 / Pp 5 / PN500</strain>
    </source>
</reference>
<keyword evidence="2" id="KW-1185">Reference proteome</keyword>